<feature type="transmembrane region" description="Helical" evidence="1">
    <location>
        <begin position="304"/>
        <end position="324"/>
    </location>
</feature>
<dbReference type="AlphaFoldDB" id="A0AAW8B6M4"/>
<evidence type="ECO:0000259" key="2">
    <source>
        <dbReference type="PROSITE" id="PS50234"/>
    </source>
</evidence>
<dbReference type="PROSITE" id="PS50234">
    <property type="entry name" value="VWFA"/>
    <property type="match status" value="1"/>
</dbReference>
<keyword evidence="1" id="KW-0812">Transmembrane</keyword>
<accession>A0AAW8B6M4</accession>
<dbReference type="Gene3D" id="3.40.50.410">
    <property type="entry name" value="von Willebrand factor, type A domain"/>
    <property type="match status" value="1"/>
</dbReference>
<dbReference type="Pfam" id="PF00092">
    <property type="entry name" value="VWA"/>
    <property type="match status" value="1"/>
</dbReference>
<evidence type="ECO:0000256" key="1">
    <source>
        <dbReference type="SAM" id="Phobius"/>
    </source>
</evidence>
<comment type="caution">
    <text evidence="3">The sequence shown here is derived from an EMBL/GenBank/DDBJ whole genome shotgun (WGS) entry which is preliminary data.</text>
</comment>
<keyword evidence="1" id="KW-0472">Membrane</keyword>
<reference evidence="3" key="1">
    <citation type="journal article" date="2010" name="Int. J. Syst. Evol. Microbiol.">
        <title>Porticoccus litoralis gen. nov., sp. nov., a gammaproteobacterium isolated from the Yellow Sea.</title>
        <authorList>
            <person name="Oh H.M."/>
            <person name="Kim H."/>
            <person name="Kim K.M."/>
            <person name="Min G.S."/>
            <person name="Cho J.C."/>
        </authorList>
    </citation>
    <scope>NUCLEOTIDE SEQUENCE</scope>
    <source>
        <strain evidence="3">DSM 25064</strain>
    </source>
</reference>
<evidence type="ECO:0000313" key="3">
    <source>
        <dbReference type="EMBL" id="MDP1521229.1"/>
    </source>
</evidence>
<feature type="domain" description="VWFA" evidence="2">
    <location>
        <begin position="91"/>
        <end position="285"/>
    </location>
</feature>
<dbReference type="InterPro" id="IPR002035">
    <property type="entry name" value="VWF_A"/>
</dbReference>
<gene>
    <name evidence="3" type="ORF">Q8A57_09635</name>
</gene>
<dbReference type="CDD" id="cd01467">
    <property type="entry name" value="vWA_BatA_type"/>
    <property type="match status" value="1"/>
</dbReference>
<dbReference type="InterPro" id="IPR050768">
    <property type="entry name" value="UPF0353/GerABKA_families"/>
</dbReference>
<dbReference type="RefSeq" id="WP_305170893.1">
    <property type="nucleotide sequence ID" value="NZ_JAUUUU010000005.1"/>
</dbReference>
<dbReference type="SUPFAM" id="SSF53300">
    <property type="entry name" value="vWA-like"/>
    <property type="match status" value="1"/>
</dbReference>
<organism evidence="3 4">
    <name type="scientific">Porticoccus litoralis</name>
    <dbReference type="NCBI Taxonomy" id="434086"/>
    <lineage>
        <taxon>Bacteria</taxon>
        <taxon>Pseudomonadati</taxon>
        <taxon>Pseudomonadota</taxon>
        <taxon>Gammaproteobacteria</taxon>
        <taxon>Cellvibrionales</taxon>
        <taxon>Porticoccaceae</taxon>
        <taxon>Porticoccus</taxon>
    </lineage>
</organism>
<reference evidence="3" key="2">
    <citation type="submission" date="2023-08" db="EMBL/GenBank/DDBJ databases">
        <authorList>
            <person name="Luo J."/>
        </authorList>
    </citation>
    <scope>NUCLEOTIDE SEQUENCE</scope>
    <source>
        <strain evidence="3">DSM 25064</strain>
    </source>
</reference>
<dbReference type="SMART" id="SM00327">
    <property type="entry name" value="VWA"/>
    <property type="match status" value="1"/>
</dbReference>
<dbReference type="InterPro" id="IPR036465">
    <property type="entry name" value="vWFA_dom_sf"/>
</dbReference>
<dbReference type="PANTHER" id="PTHR22550:SF18">
    <property type="entry name" value="VWFA DOMAIN-CONTAINING PROTEIN"/>
    <property type="match status" value="1"/>
</dbReference>
<keyword evidence="4" id="KW-1185">Reference proteome</keyword>
<evidence type="ECO:0000313" key="4">
    <source>
        <dbReference type="Proteomes" id="UP001178354"/>
    </source>
</evidence>
<dbReference type="Proteomes" id="UP001178354">
    <property type="component" value="Unassembled WGS sequence"/>
</dbReference>
<protein>
    <submittedName>
        <fullName evidence="3">VWA domain-containing protein</fullName>
    </submittedName>
</protein>
<sequence>MLTFEWPWLLVLLPLPILYRLWRRRAETLAPALKAPVYCALAAQTSVERRSGYWQWLTLTLLFVAWAGTLLAATRPTWIGDPVTLPSSGRDLLIAVDISGSMKQTDMRLEGESVDRLTVVKQVVGEFVERRQGDRLGLILFGTRPYLQTPLTFDRQTMNTLLNEAQIGFAGESTAIGDAIGLAVKRLQSRPENHRVLILLTDGANSAGEAQPLEAAEIAAREGITIYTIGIGAEVVVERSFFGSRRINPSRDLDETTLTAIADKTGGRYFRARNPDELQQIYAQLDQLEPVEQEAETLRPTKALFYWPLGVALLCSLLLAPLTARGDS</sequence>
<feature type="transmembrane region" description="Helical" evidence="1">
    <location>
        <begin position="53"/>
        <end position="73"/>
    </location>
</feature>
<name>A0AAW8B6M4_9GAMM</name>
<keyword evidence="1" id="KW-1133">Transmembrane helix</keyword>
<dbReference type="InterPro" id="IPR033881">
    <property type="entry name" value="vWA_BatA_type"/>
</dbReference>
<dbReference type="EMBL" id="JAUUUU010000005">
    <property type="protein sequence ID" value="MDP1521229.1"/>
    <property type="molecule type" value="Genomic_DNA"/>
</dbReference>
<dbReference type="PANTHER" id="PTHR22550">
    <property type="entry name" value="SPORE GERMINATION PROTEIN"/>
    <property type="match status" value="1"/>
</dbReference>
<proteinExistence type="predicted"/>